<feature type="signal peptide" evidence="1">
    <location>
        <begin position="1"/>
        <end position="22"/>
    </location>
</feature>
<dbReference type="OrthoDB" id="7864894at2"/>
<keyword evidence="4" id="KW-1185">Reference proteome</keyword>
<evidence type="ECO:0000313" key="4">
    <source>
        <dbReference type="Proteomes" id="UP000019666"/>
    </source>
</evidence>
<dbReference type="RefSeq" id="WP_037280917.1">
    <property type="nucleotide sequence ID" value="NZ_KK088578.1"/>
</dbReference>
<dbReference type="InterPro" id="IPR053722">
    <property type="entry name" value="Curli_assembly_CsgC/AgfC"/>
</dbReference>
<feature type="domain" description="CsgH-like" evidence="2">
    <location>
        <begin position="52"/>
        <end position="134"/>
    </location>
</feature>
<dbReference type="InterPro" id="IPR047726">
    <property type="entry name" value="CsgH_dom"/>
</dbReference>
<evidence type="ECO:0000313" key="3">
    <source>
        <dbReference type="EMBL" id="EYD75453.1"/>
    </source>
</evidence>
<dbReference type="NCBIfam" id="NF041112">
    <property type="entry name" value="chap_CsgH_alph"/>
    <property type="match status" value="1"/>
</dbReference>
<proteinExistence type="predicted"/>
<dbReference type="HOGENOM" id="CLU_1843635_0_0_5"/>
<keyword evidence="1" id="KW-0732">Signal</keyword>
<protein>
    <recommendedName>
        <fullName evidence="2">CsgH-like domain-containing protein</fullName>
    </recommendedName>
</protein>
<evidence type="ECO:0000256" key="1">
    <source>
        <dbReference type="SAM" id="SignalP"/>
    </source>
</evidence>
<reference evidence="3 4" key="1">
    <citation type="submission" date="2013-02" db="EMBL/GenBank/DDBJ databases">
        <authorList>
            <person name="Fiebig A."/>
            <person name="Goeker M."/>
            <person name="Klenk H.-P.P."/>
        </authorList>
    </citation>
    <scope>NUCLEOTIDE SEQUENCE [LARGE SCALE GENOMIC DNA]</scope>
    <source>
        <strain evidence="3 4">DSM 19309</strain>
    </source>
</reference>
<sequence>MMNRSPALMGLMALALSIYGLALGGPAAPTQAQEAPGTASPAPSLAPSAPFACSLVARPEGGGTGLEALLQAREAISATYALKVRGPGVSIDQGGDLSLAAGETTTLGQASISGTADSLDASLTVTVGGRTYGCPLQEM</sequence>
<organism evidence="3 4">
    <name type="scientific">Rubellimicrobium mesophilum DSM 19309</name>
    <dbReference type="NCBI Taxonomy" id="442562"/>
    <lineage>
        <taxon>Bacteria</taxon>
        <taxon>Pseudomonadati</taxon>
        <taxon>Pseudomonadota</taxon>
        <taxon>Alphaproteobacteria</taxon>
        <taxon>Rhodobacterales</taxon>
        <taxon>Roseobacteraceae</taxon>
        <taxon>Rubellimicrobium</taxon>
    </lineage>
</organism>
<accession>A0A017HMQ7</accession>
<dbReference type="InterPro" id="IPR048632">
    <property type="entry name" value="CsgH-like"/>
</dbReference>
<evidence type="ECO:0000259" key="2">
    <source>
        <dbReference type="Pfam" id="PF21112"/>
    </source>
</evidence>
<comment type="caution">
    <text evidence="3">The sequence shown here is derived from an EMBL/GenBank/DDBJ whole genome shotgun (WGS) entry which is preliminary data.</text>
</comment>
<gene>
    <name evidence="3" type="ORF">Rumeso_02936</name>
</gene>
<dbReference type="AlphaFoldDB" id="A0A017HMQ7"/>
<dbReference type="STRING" id="442562.Rumeso_02936"/>
<dbReference type="Gene3D" id="2.60.40.2420">
    <property type="match status" value="1"/>
</dbReference>
<dbReference type="Proteomes" id="UP000019666">
    <property type="component" value="Unassembled WGS sequence"/>
</dbReference>
<dbReference type="EMBL" id="AOSK01000080">
    <property type="protein sequence ID" value="EYD75453.1"/>
    <property type="molecule type" value="Genomic_DNA"/>
</dbReference>
<feature type="chain" id="PRO_5001493292" description="CsgH-like domain-containing protein" evidence="1">
    <location>
        <begin position="23"/>
        <end position="139"/>
    </location>
</feature>
<name>A0A017HMQ7_9RHOB</name>
<dbReference type="Pfam" id="PF21112">
    <property type="entry name" value="CsgH"/>
    <property type="match status" value="1"/>
</dbReference>